<keyword evidence="9" id="KW-0418">Kinase</keyword>
<evidence type="ECO:0000256" key="15">
    <source>
        <dbReference type="SAM" id="Phobius"/>
    </source>
</evidence>
<evidence type="ECO:0000256" key="4">
    <source>
        <dbReference type="ARBA" id="ARBA00022475"/>
    </source>
</evidence>
<dbReference type="GO" id="GO:0005524">
    <property type="term" value="F:ATP binding"/>
    <property type="evidence" value="ECO:0007669"/>
    <property type="project" value="UniProtKB-KW"/>
</dbReference>
<dbReference type="AlphaFoldDB" id="A0A5A8F6E8"/>
<evidence type="ECO:0000256" key="9">
    <source>
        <dbReference type="ARBA" id="ARBA00022777"/>
    </source>
</evidence>
<dbReference type="Pfam" id="PF19312">
    <property type="entry name" value="NtrY_N"/>
    <property type="match status" value="1"/>
</dbReference>
<dbReference type="Pfam" id="PF00512">
    <property type="entry name" value="HisKA"/>
    <property type="match status" value="1"/>
</dbReference>
<dbReference type="SMART" id="SM00388">
    <property type="entry name" value="HisKA"/>
    <property type="match status" value="1"/>
</dbReference>
<evidence type="ECO:0000256" key="1">
    <source>
        <dbReference type="ARBA" id="ARBA00000085"/>
    </source>
</evidence>
<dbReference type="InterPro" id="IPR036890">
    <property type="entry name" value="HATPase_C_sf"/>
</dbReference>
<comment type="catalytic activity">
    <reaction evidence="1">
        <text>ATP + protein L-histidine = ADP + protein N-phospho-L-histidine.</text>
        <dbReference type="EC" id="2.7.13.3"/>
    </reaction>
</comment>
<evidence type="ECO:0000256" key="13">
    <source>
        <dbReference type="ARBA" id="ARBA00023136"/>
    </source>
</evidence>
<comment type="subcellular location">
    <subcellularLocation>
        <location evidence="2">Cell membrane</location>
        <topology evidence="2">Multi-pass membrane protein</topology>
    </subcellularLocation>
</comment>
<keyword evidence="7 15" id="KW-0812">Transmembrane</keyword>
<keyword evidence="6" id="KW-0808">Transferase</keyword>
<dbReference type="PRINTS" id="PR00344">
    <property type="entry name" value="BCTRLSENSOR"/>
</dbReference>
<evidence type="ECO:0000259" key="17">
    <source>
        <dbReference type="PROSITE" id="PS50885"/>
    </source>
</evidence>
<dbReference type="InterPro" id="IPR005467">
    <property type="entry name" value="His_kinase_dom"/>
</dbReference>
<dbReference type="Gene3D" id="6.10.340.10">
    <property type="match status" value="1"/>
</dbReference>
<dbReference type="EC" id="2.7.13.3" evidence="3"/>
<keyword evidence="12" id="KW-0902">Two-component regulatory system</keyword>
<keyword evidence="13 15" id="KW-0472">Membrane</keyword>
<dbReference type="InterPro" id="IPR050398">
    <property type="entry name" value="HssS/ArlS-like"/>
</dbReference>
<dbReference type="Pfam" id="PF00672">
    <property type="entry name" value="HAMP"/>
    <property type="match status" value="1"/>
</dbReference>
<name>A0A5A8F6E8_9BACT</name>
<dbReference type="InterPro" id="IPR003594">
    <property type="entry name" value="HATPase_dom"/>
</dbReference>
<keyword evidence="8" id="KW-0547">Nucleotide-binding</keyword>
<evidence type="ECO:0000256" key="14">
    <source>
        <dbReference type="SAM" id="Coils"/>
    </source>
</evidence>
<dbReference type="SUPFAM" id="SSF158472">
    <property type="entry name" value="HAMP domain-like"/>
    <property type="match status" value="1"/>
</dbReference>
<dbReference type="PANTHER" id="PTHR45528">
    <property type="entry name" value="SENSOR HISTIDINE KINASE CPXA"/>
    <property type="match status" value="1"/>
</dbReference>
<keyword evidence="4" id="KW-1003">Cell membrane</keyword>
<dbReference type="PROSITE" id="PS50109">
    <property type="entry name" value="HIS_KIN"/>
    <property type="match status" value="1"/>
</dbReference>
<dbReference type="SMART" id="SM00304">
    <property type="entry name" value="HAMP"/>
    <property type="match status" value="1"/>
</dbReference>
<keyword evidence="10" id="KW-0067">ATP-binding</keyword>
<feature type="domain" description="HAMP" evidence="17">
    <location>
        <begin position="317"/>
        <end position="369"/>
    </location>
</feature>
<evidence type="ECO:0000256" key="2">
    <source>
        <dbReference type="ARBA" id="ARBA00004651"/>
    </source>
</evidence>
<sequence length="718" mass="83038">MIAGDKSKQKKIFLYFILLLILILINFIVSSKLVNFEFPFTSNISIFLLINLNIVLLLALLIVIFRNLAKIFFSKSKGVFGASLQSKLVIFSIILSVIPVSIVFIFSINIINNSINKWFDAQVEQALKSSVDLMQKYQNQLEQDLVEQTSILSKLVTTKGFLYQRNYGELKNFVVDYLQNNRIDGVAVYNKEGNRILSEDKKFYINFLVDKETVEEIVKNAKQVAKYEFFGENQIYWVGAPVSAKTSEKVILGALFVYKIVPPAQAEKVSKIMDSYRNYSQIKFFAEPVKNSYKILLVLMTLLVALAGIWGSIVFSKNITEPLGALAEASKKISKGDLDVKLEEVGDYELRVLIKSFNEMARRLKEHTEQLNKKNKELDNMYRQIFRDNQYIDTIFKNTKSAIFLFDENLKILKFNDKAKEILEIGEEWWNEILKLLKEFFKNHNEKSKSFQKDLKVHNTQKTFSITLSKVYLSHDEPDNIILFMDDITDILNAKKYEIWKEIASRIAHEIKNPLTPIKLNAERVLRKLKEENGNVSESIQKSIKTIIFEVNDLYKMVNEFNEFARMPNVYKTYFDLNDVLNEVVEFYKSSHNNINFIYKKTESVDFYGDVSQIKRLFHNLLNNAIAAVNDNGTIEIDISENKEYICLSFKDNGVGIKKEDVDKIFLPYFSKKSGGTGLGLAIVKKIVEEHDGEIKVESVENEYTVFNIRFNKTNWGK</sequence>
<dbReference type="Gene3D" id="3.30.565.10">
    <property type="entry name" value="Histidine kinase-like ATPase, C-terminal domain"/>
    <property type="match status" value="1"/>
</dbReference>
<dbReference type="Gene3D" id="1.10.287.130">
    <property type="match status" value="1"/>
</dbReference>
<dbReference type="SUPFAM" id="SSF47384">
    <property type="entry name" value="Homodimeric domain of signal transducing histidine kinase"/>
    <property type="match status" value="1"/>
</dbReference>
<keyword evidence="5" id="KW-0597">Phosphoprotein</keyword>
<dbReference type="SUPFAM" id="SSF55874">
    <property type="entry name" value="ATPase domain of HSP90 chaperone/DNA topoisomerase II/histidine kinase"/>
    <property type="match status" value="1"/>
</dbReference>
<organism evidence="18 19">
    <name type="scientific">Deferribacter autotrophicus</name>
    <dbReference type="NCBI Taxonomy" id="500465"/>
    <lineage>
        <taxon>Bacteria</taxon>
        <taxon>Pseudomonadati</taxon>
        <taxon>Deferribacterota</taxon>
        <taxon>Deferribacteres</taxon>
        <taxon>Deferribacterales</taxon>
        <taxon>Deferribacteraceae</taxon>
        <taxon>Deferribacter</taxon>
    </lineage>
</organism>
<dbReference type="OrthoDB" id="1931120at2"/>
<dbReference type="EMBL" id="VFJB01000002">
    <property type="protein sequence ID" value="KAA0259170.1"/>
    <property type="molecule type" value="Genomic_DNA"/>
</dbReference>
<dbReference type="PANTHER" id="PTHR45528:SF1">
    <property type="entry name" value="SENSOR HISTIDINE KINASE CPXA"/>
    <property type="match status" value="1"/>
</dbReference>
<evidence type="ECO:0000256" key="8">
    <source>
        <dbReference type="ARBA" id="ARBA00022741"/>
    </source>
</evidence>
<dbReference type="GO" id="GO:0000155">
    <property type="term" value="F:phosphorelay sensor kinase activity"/>
    <property type="evidence" value="ECO:0007669"/>
    <property type="project" value="InterPro"/>
</dbReference>
<feature type="transmembrane region" description="Helical" evidence="15">
    <location>
        <begin position="46"/>
        <end position="68"/>
    </location>
</feature>
<dbReference type="InterPro" id="IPR003660">
    <property type="entry name" value="HAMP_dom"/>
</dbReference>
<accession>A0A5A8F6E8</accession>
<evidence type="ECO:0000256" key="11">
    <source>
        <dbReference type="ARBA" id="ARBA00022989"/>
    </source>
</evidence>
<evidence type="ECO:0000313" key="18">
    <source>
        <dbReference type="EMBL" id="KAA0259170.1"/>
    </source>
</evidence>
<evidence type="ECO:0000313" key="19">
    <source>
        <dbReference type="Proteomes" id="UP000322876"/>
    </source>
</evidence>
<reference evidence="18 19" key="1">
    <citation type="submission" date="2019-06" db="EMBL/GenBank/DDBJ databases">
        <title>Genomic insights into carbon and energy metabolism of Deferribacter autotrophicus revealed new metabolic traits in the phylum Deferribacteres.</title>
        <authorList>
            <person name="Slobodkin A.I."/>
            <person name="Slobodkina G.B."/>
            <person name="Allioux M."/>
            <person name="Alain K."/>
            <person name="Jebbar M."/>
            <person name="Shadrin V."/>
            <person name="Kublanov I.V."/>
            <person name="Toshchakov S.V."/>
            <person name="Bonch-Osmolovskaya E.A."/>
        </authorList>
    </citation>
    <scope>NUCLEOTIDE SEQUENCE [LARGE SCALE GENOMIC DNA]</scope>
    <source>
        <strain evidence="18 19">SL50</strain>
    </source>
</reference>
<dbReference type="CDD" id="cd00075">
    <property type="entry name" value="HATPase"/>
    <property type="match status" value="1"/>
</dbReference>
<feature type="domain" description="Histidine kinase" evidence="16">
    <location>
        <begin position="506"/>
        <end position="715"/>
    </location>
</feature>
<dbReference type="CDD" id="cd00082">
    <property type="entry name" value="HisKA"/>
    <property type="match status" value="1"/>
</dbReference>
<dbReference type="PROSITE" id="PS50885">
    <property type="entry name" value="HAMP"/>
    <property type="match status" value="1"/>
</dbReference>
<gene>
    <name evidence="18" type="ORF">FHQ18_01600</name>
</gene>
<proteinExistence type="predicted"/>
<dbReference type="SMART" id="SM00387">
    <property type="entry name" value="HATPase_c"/>
    <property type="match status" value="1"/>
</dbReference>
<dbReference type="InterPro" id="IPR017232">
    <property type="entry name" value="NtrY"/>
</dbReference>
<keyword evidence="11 15" id="KW-1133">Transmembrane helix</keyword>
<dbReference type="Gene3D" id="3.30.450.20">
    <property type="entry name" value="PAS domain"/>
    <property type="match status" value="1"/>
</dbReference>
<dbReference type="Pfam" id="PF02518">
    <property type="entry name" value="HATPase_c"/>
    <property type="match status" value="1"/>
</dbReference>
<dbReference type="Proteomes" id="UP000322876">
    <property type="component" value="Unassembled WGS sequence"/>
</dbReference>
<comment type="caution">
    <text evidence="18">The sequence shown here is derived from an EMBL/GenBank/DDBJ whole genome shotgun (WGS) entry which is preliminary data.</text>
</comment>
<dbReference type="InterPro" id="IPR045671">
    <property type="entry name" value="NtrY-like_N"/>
</dbReference>
<feature type="transmembrane region" description="Helical" evidence="15">
    <location>
        <begin position="12"/>
        <end position="34"/>
    </location>
</feature>
<dbReference type="InterPro" id="IPR003661">
    <property type="entry name" value="HisK_dim/P_dom"/>
</dbReference>
<dbReference type="InterPro" id="IPR036097">
    <property type="entry name" value="HisK_dim/P_sf"/>
</dbReference>
<dbReference type="CDD" id="cd06225">
    <property type="entry name" value="HAMP"/>
    <property type="match status" value="1"/>
</dbReference>
<evidence type="ECO:0000256" key="12">
    <source>
        <dbReference type="ARBA" id="ARBA00023012"/>
    </source>
</evidence>
<dbReference type="PIRSF" id="PIRSF037532">
    <property type="entry name" value="STHK_NtrY"/>
    <property type="match status" value="1"/>
</dbReference>
<feature type="transmembrane region" description="Helical" evidence="15">
    <location>
        <begin position="88"/>
        <end position="111"/>
    </location>
</feature>
<dbReference type="InterPro" id="IPR004358">
    <property type="entry name" value="Sig_transdc_His_kin-like_C"/>
</dbReference>
<dbReference type="RefSeq" id="WP_149265425.1">
    <property type="nucleotide sequence ID" value="NZ_VFJB01000002.1"/>
</dbReference>
<evidence type="ECO:0000256" key="3">
    <source>
        <dbReference type="ARBA" id="ARBA00012438"/>
    </source>
</evidence>
<feature type="coiled-coil region" evidence="14">
    <location>
        <begin position="354"/>
        <end position="384"/>
    </location>
</feature>
<evidence type="ECO:0000256" key="7">
    <source>
        <dbReference type="ARBA" id="ARBA00022692"/>
    </source>
</evidence>
<keyword evidence="14" id="KW-0175">Coiled coil</keyword>
<protein>
    <recommendedName>
        <fullName evidence="3">histidine kinase</fullName>
        <ecNumber evidence="3">2.7.13.3</ecNumber>
    </recommendedName>
</protein>
<evidence type="ECO:0000259" key="16">
    <source>
        <dbReference type="PROSITE" id="PS50109"/>
    </source>
</evidence>
<evidence type="ECO:0000256" key="5">
    <source>
        <dbReference type="ARBA" id="ARBA00022553"/>
    </source>
</evidence>
<dbReference type="GO" id="GO:0005886">
    <property type="term" value="C:plasma membrane"/>
    <property type="evidence" value="ECO:0007669"/>
    <property type="project" value="UniProtKB-SubCell"/>
</dbReference>
<keyword evidence="19" id="KW-1185">Reference proteome</keyword>
<evidence type="ECO:0000256" key="10">
    <source>
        <dbReference type="ARBA" id="ARBA00022840"/>
    </source>
</evidence>
<evidence type="ECO:0000256" key="6">
    <source>
        <dbReference type="ARBA" id="ARBA00022679"/>
    </source>
</evidence>